<evidence type="ECO:0000313" key="3">
    <source>
        <dbReference type="Proteomes" id="UP001050691"/>
    </source>
</evidence>
<evidence type="ECO:0000256" key="1">
    <source>
        <dbReference type="SAM" id="Phobius"/>
    </source>
</evidence>
<feature type="transmembrane region" description="Helical" evidence="1">
    <location>
        <begin position="190"/>
        <end position="211"/>
    </location>
</feature>
<proteinExistence type="predicted"/>
<keyword evidence="1" id="KW-0472">Membrane</keyword>
<organism evidence="2 3">
    <name type="scientific">Clathrus columnatus</name>
    <dbReference type="NCBI Taxonomy" id="1419009"/>
    <lineage>
        <taxon>Eukaryota</taxon>
        <taxon>Fungi</taxon>
        <taxon>Dikarya</taxon>
        <taxon>Basidiomycota</taxon>
        <taxon>Agaricomycotina</taxon>
        <taxon>Agaricomycetes</taxon>
        <taxon>Phallomycetidae</taxon>
        <taxon>Phallales</taxon>
        <taxon>Clathraceae</taxon>
        <taxon>Clathrus</taxon>
    </lineage>
</organism>
<evidence type="ECO:0008006" key="4">
    <source>
        <dbReference type="Google" id="ProtNLM"/>
    </source>
</evidence>
<dbReference type="Proteomes" id="UP001050691">
    <property type="component" value="Unassembled WGS sequence"/>
</dbReference>
<name>A0AAV5AQN3_9AGAM</name>
<keyword evidence="3" id="KW-1185">Reference proteome</keyword>
<sequence length="300" mass="33588">MSPTHHTESSSENQELLAPRNRTLTTRLGLHYWDVSWWVGLLFTLGSIVWVVNGFQVFLPFARGEQPGSKVPSGWSAFAGATIFEIGAIITMFAVWNPGNSAGFGRALRTSFSSRNRKRNMAQKTNENSTDSNSQGNWVWFSCDRRYWHDLEFLGAFTQLCGATIFWISGISGISQLNEALSKHTASLDVVYWLPQVVGGSGFIFSSLFLMINAQRKWYIPAFSSLAWHSGFWNCIGGVGFTMCGAFGFSTLHWAQYQSTLCTFWGAWAFLIGSLIQWYEAVKPANNITPDINEKNTDNP</sequence>
<protein>
    <recommendedName>
        <fullName evidence="4">Integral membrane protein</fullName>
    </recommendedName>
</protein>
<dbReference type="AlphaFoldDB" id="A0AAV5AQN3"/>
<comment type="caution">
    <text evidence="2">The sequence shown here is derived from an EMBL/GenBank/DDBJ whole genome shotgun (WGS) entry which is preliminary data.</text>
</comment>
<keyword evidence="1" id="KW-0812">Transmembrane</keyword>
<dbReference type="EMBL" id="BPWL01000011">
    <property type="protein sequence ID" value="GJJ15813.1"/>
    <property type="molecule type" value="Genomic_DNA"/>
</dbReference>
<feature type="transmembrane region" description="Helical" evidence="1">
    <location>
        <begin position="231"/>
        <end position="249"/>
    </location>
</feature>
<feature type="transmembrane region" description="Helical" evidence="1">
    <location>
        <begin position="74"/>
        <end position="96"/>
    </location>
</feature>
<feature type="transmembrane region" description="Helical" evidence="1">
    <location>
        <begin position="261"/>
        <end position="279"/>
    </location>
</feature>
<feature type="transmembrane region" description="Helical" evidence="1">
    <location>
        <begin position="37"/>
        <end position="62"/>
    </location>
</feature>
<accession>A0AAV5AQN3</accession>
<keyword evidence="1" id="KW-1133">Transmembrane helix</keyword>
<reference evidence="2" key="1">
    <citation type="submission" date="2021-10" db="EMBL/GenBank/DDBJ databases">
        <title>De novo Genome Assembly of Clathrus columnatus (Basidiomycota, Fungi) Using Illumina and Nanopore Sequence Data.</title>
        <authorList>
            <person name="Ogiso-Tanaka E."/>
            <person name="Itagaki H."/>
            <person name="Hosoya T."/>
            <person name="Hosaka K."/>
        </authorList>
    </citation>
    <scope>NUCLEOTIDE SEQUENCE</scope>
    <source>
        <strain evidence="2">MO-923</strain>
    </source>
</reference>
<evidence type="ECO:0000313" key="2">
    <source>
        <dbReference type="EMBL" id="GJJ15813.1"/>
    </source>
</evidence>
<gene>
    <name evidence="2" type="ORF">Clacol_010091</name>
</gene>
<feature type="transmembrane region" description="Helical" evidence="1">
    <location>
        <begin position="156"/>
        <end position="178"/>
    </location>
</feature>